<name>K7LUZ6_SOYBN</name>
<dbReference type="AlphaFoldDB" id="K7LUZ6"/>
<dbReference type="Proteomes" id="UP000008827">
    <property type="component" value="Chromosome 12"/>
</dbReference>
<gene>
    <name evidence="2" type="ORF">GLYMA_12G149200</name>
</gene>
<keyword evidence="4" id="KW-1185">Reference proteome</keyword>
<protein>
    <recommendedName>
        <fullName evidence="1">DUF7271 domain-containing protein</fullName>
    </recommendedName>
</protein>
<feature type="domain" description="DUF7271" evidence="1">
    <location>
        <begin position="2"/>
        <end position="36"/>
    </location>
</feature>
<dbReference type="HOGENOM" id="CLU_1790353_0_0_1"/>
<dbReference type="SMR" id="K7LUZ6"/>
<dbReference type="EMBL" id="CM000845">
    <property type="protein sequence ID" value="KRH26057.1"/>
    <property type="molecule type" value="Genomic_DNA"/>
</dbReference>
<evidence type="ECO:0000313" key="3">
    <source>
        <dbReference type="EnsemblPlants" id="KRH26057"/>
    </source>
</evidence>
<evidence type="ECO:0000259" key="1">
    <source>
        <dbReference type="Pfam" id="PF23935"/>
    </source>
</evidence>
<reference evidence="2 3" key="1">
    <citation type="journal article" date="2010" name="Nature">
        <title>Genome sequence of the palaeopolyploid soybean.</title>
        <authorList>
            <person name="Schmutz J."/>
            <person name="Cannon S.B."/>
            <person name="Schlueter J."/>
            <person name="Ma J."/>
            <person name="Mitros T."/>
            <person name="Nelson W."/>
            <person name="Hyten D.L."/>
            <person name="Song Q."/>
            <person name="Thelen J.J."/>
            <person name="Cheng J."/>
            <person name="Xu D."/>
            <person name="Hellsten U."/>
            <person name="May G.D."/>
            <person name="Yu Y."/>
            <person name="Sakurai T."/>
            <person name="Umezawa T."/>
            <person name="Bhattacharyya M.K."/>
            <person name="Sandhu D."/>
            <person name="Valliyodan B."/>
            <person name="Lindquist E."/>
            <person name="Peto M."/>
            <person name="Grant D."/>
            <person name="Shu S."/>
            <person name="Goodstein D."/>
            <person name="Barry K."/>
            <person name="Futrell-Griggs M."/>
            <person name="Abernathy B."/>
            <person name="Du J."/>
            <person name="Tian Z."/>
            <person name="Zhu L."/>
            <person name="Gill N."/>
            <person name="Joshi T."/>
            <person name="Libault M."/>
            <person name="Sethuraman A."/>
            <person name="Zhang X.-C."/>
            <person name="Shinozaki K."/>
            <person name="Nguyen H.T."/>
            <person name="Wing R.A."/>
            <person name="Cregan P."/>
            <person name="Specht J."/>
            <person name="Grimwood J."/>
            <person name="Rokhsar D."/>
            <person name="Stacey G."/>
            <person name="Shoemaker R.C."/>
            <person name="Jackson S.A."/>
        </authorList>
    </citation>
    <scope>NUCLEOTIDE SEQUENCE [LARGE SCALE GENOMIC DNA]</scope>
    <source>
        <strain evidence="3">cv. Williams 82</strain>
        <tissue evidence="2">Callus</tissue>
    </source>
</reference>
<reference evidence="2" key="3">
    <citation type="submission" date="2018-07" db="EMBL/GenBank/DDBJ databases">
        <title>WGS assembly of Glycine max.</title>
        <authorList>
            <person name="Schmutz J."/>
            <person name="Cannon S."/>
            <person name="Schlueter J."/>
            <person name="Ma J."/>
            <person name="Mitros T."/>
            <person name="Nelson W."/>
            <person name="Hyten D."/>
            <person name="Song Q."/>
            <person name="Thelen J."/>
            <person name="Cheng J."/>
            <person name="Xu D."/>
            <person name="Hellsten U."/>
            <person name="May G."/>
            <person name="Yu Y."/>
            <person name="Sakurai T."/>
            <person name="Umezawa T."/>
            <person name="Bhattacharyya M."/>
            <person name="Sandhu D."/>
            <person name="Valliyodan B."/>
            <person name="Lindquist E."/>
            <person name="Peto M."/>
            <person name="Grant D."/>
            <person name="Shu S."/>
            <person name="Goodstein D."/>
            <person name="Barry K."/>
            <person name="Futrell-Griggs M."/>
            <person name="Abernathy B."/>
            <person name="Du J."/>
            <person name="Tian Z."/>
            <person name="Zhu L."/>
            <person name="Gill N."/>
            <person name="Joshi T."/>
            <person name="Libault M."/>
            <person name="Sethuraman A."/>
            <person name="Zhang X."/>
            <person name="Shinozaki K."/>
            <person name="Nguyen H."/>
            <person name="Wing R."/>
            <person name="Cregan P."/>
            <person name="Specht J."/>
            <person name="Grimwood J."/>
            <person name="Rokhsar D."/>
            <person name="Stacey G."/>
            <person name="Shoemaker R."/>
            <person name="Jackson S."/>
        </authorList>
    </citation>
    <scope>NUCLEOTIDE SEQUENCE</scope>
    <source>
        <tissue evidence="2">Callus</tissue>
    </source>
</reference>
<dbReference type="Gramene" id="KRH26057">
    <property type="protein sequence ID" value="KRH26057"/>
    <property type="gene ID" value="GLYMA_12G149200"/>
</dbReference>
<proteinExistence type="predicted"/>
<evidence type="ECO:0000313" key="4">
    <source>
        <dbReference type="Proteomes" id="UP000008827"/>
    </source>
</evidence>
<accession>K7LUZ6</accession>
<organism evidence="2">
    <name type="scientific">Glycine max</name>
    <name type="common">Soybean</name>
    <name type="synonym">Glycine hispida</name>
    <dbReference type="NCBI Taxonomy" id="3847"/>
    <lineage>
        <taxon>Eukaryota</taxon>
        <taxon>Viridiplantae</taxon>
        <taxon>Streptophyta</taxon>
        <taxon>Embryophyta</taxon>
        <taxon>Tracheophyta</taxon>
        <taxon>Spermatophyta</taxon>
        <taxon>Magnoliopsida</taxon>
        <taxon>eudicotyledons</taxon>
        <taxon>Gunneridae</taxon>
        <taxon>Pentapetalae</taxon>
        <taxon>rosids</taxon>
        <taxon>fabids</taxon>
        <taxon>Fabales</taxon>
        <taxon>Fabaceae</taxon>
        <taxon>Papilionoideae</taxon>
        <taxon>50 kb inversion clade</taxon>
        <taxon>NPAAA clade</taxon>
        <taxon>indigoferoid/millettioid clade</taxon>
        <taxon>Phaseoleae</taxon>
        <taxon>Glycine</taxon>
        <taxon>Glycine subgen. Soja</taxon>
    </lineage>
</organism>
<dbReference type="InParanoid" id="K7LUZ6"/>
<sequence length="145" mass="17324">MVCEHIWNFDLHFSPSLEQQTCGRPLLAFRMHVWTIELTQALLGDPKPLIHPPIAAIHLPSCGFHMTILRKFRPPLQWFVVPVGPGFHGKYFAEPWYWFLSKDDFVRGDELLFYYRSREDIWEMVIRKQRNWVTTMIGEFKFLLC</sequence>
<dbReference type="PaxDb" id="3847-GLYMA12G22906.1"/>
<reference evidence="3" key="2">
    <citation type="submission" date="2018-02" db="UniProtKB">
        <authorList>
            <consortium name="EnsemblPlants"/>
        </authorList>
    </citation>
    <scope>IDENTIFICATION</scope>
    <source>
        <strain evidence="3">Williams 82</strain>
    </source>
</reference>
<evidence type="ECO:0000313" key="2">
    <source>
        <dbReference type="EMBL" id="KRH26057.1"/>
    </source>
</evidence>
<dbReference type="EnsemblPlants" id="KRH26057">
    <property type="protein sequence ID" value="KRH26057"/>
    <property type="gene ID" value="GLYMA_12G149200"/>
</dbReference>
<dbReference type="InterPro" id="IPR055695">
    <property type="entry name" value="DUF7271"/>
</dbReference>
<dbReference type="Pfam" id="PF23935">
    <property type="entry name" value="DUF7271"/>
    <property type="match status" value="1"/>
</dbReference>